<organism evidence="3 4">
    <name type="scientific">Hyaloscypha hepaticicola</name>
    <dbReference type="NCBI Taxonomy" id="2082293"/>
    <lineage>
        <taxon>Eukaryota</taxon>
        <taxon>Fungi</taxon>
        <taxon>Dikarya</taxon>
        <taxon>Ascomycota</taxon>
        <taxon>Pezizomycotina</taxon>
        <taxon>Leotiomycetes</taxon>
        <taxon>Helotiales</taxon>
        <taxon>Hyaloscyphaceae</taxon>
        <taxon>Hyaloscypha</taxon>
    </lineage>
</organism>
<keyword evidence="4" id="KW-1185">Reference proteome</keyword>
<feature type="region of interest" description="Disordered" evidence="2">
    <location>
        <begin position="389"/>
        <end position="472"/>
    </location>
</feature>
<feature type="region of interest" description="Disordered" evidence="2">
    <location>
        <begin position="112"/>
        <end position="173"/>
    </location>
</feature>
<evidence type="ECO:0000313" key="3">
    <source>
        <dbReference type="EMBL" id="PMD17851.1"/>
    </source>
</evidence>
<feature type="coiled-coil region" evidence="1">
    <location>
        <begin position="494"/>
        <end position="521"/>
    </location>
</feature>
<protein>
    <submittedName>
        <fullName evidence="3">Uncharacterized protein</fullName>
    </submittedName>
</protein>
<name>A0A2J6PUZ6_9HELO</name>
<keyword evidence="1" id="KW-0175">Coiled coil</keyword>
<evidence type="ECO:0000256" key="2">
    <source>
        <dbReference type="SAM" id="MobiDB-lite"/>
    </source>
</evidence>
<feature type="compositionally biased region" description="Acidic residues" evidence="2">
    <location>
        <begin position="126"/>
        <end position="137"/>
    </location>
</feature>
<reference evidence="3 4" key="1">
    <citation type="submission" date="2016-05" db="EMBL/GenBank/DDBJ databases">
        <title>A degradative enzymes factory behind the ericoid mycorrhizal symbiosis.</title>
        <authorList>
            <consortium name="DOE Joint Genome Institute"/>
            <person name="Martino E."/>
            <person name="Morin E."/>
            <person name="Grelet G."/>
            <person name="Kuo A."/>
            <person name="Kohler A."/>
            <person name="Daghino S."/>
            <person name="Barry K."/>
            <person name="Choi C."/>
            <person name="Cichocki N."/>
            <person name="Clum A."/>
            <person name="Copeland A."/>
            <person name="Hainaut M."/>
            <person name="Haridas S."/>
            <person name="Labutti K."/>
            <person name="Lindquist E."/>
            <person name="Lipzen A."/>
            <person name="Khouja H.-R."/>
            <person name="Murat C."/>
            <person name="Ohm R."/>
            <person name="Olson A."/>
            <person name="Spatafora J."/>
            <person name="Veneault-Fourrey C."/>
            <person name="Henrissat B."/>
            <person name="Grigoriev I."/>
            <person name="Martin F."/>
            <person name="Perotto S."/>
        </authorList>
    </citation>
    <scope>NUCLEOTIDE SEQUENCE [LARGE SCALE GENOMIC DNA]</scope>
    <source>
        <strain evidence="3 4">UAMH 7357</strain>
    </source>
</reference>
<feature type="region of interest" description="Disordered" evidence="2">
    <location>
        <begin position="289"/>
        <end position="311"/>
    </location>
</feature>
<proteinExistence type="predicted"/>
<feature type="region of interest" description="Disordered" evidence="2">
    <location>
        <begin position="554"/>
        <end position="579"/>
    </location>
</feature>
<sequence>MLETFGGPQSARLSTAEKWPKILSKIRALWGEDFHTSLSTWPFPPAAPGEKFSRTVLQIAQETPQLQVFSTRIQTMVDGRVNRTPTRGIRGENVMMITDLEAYKKKWPLSRKKMKRTKRKVGREVDSDETDESELDPESSKMRSGEAMSANVGMKRKRGYSTPPQPIFNNTPECPPKAAYAEEFEENSVMKASLRADKKAKVSMTPALGSQNHTFHLSSSLLKSNDHVEHLHGLQQLHKSEEYNNEGSDFFDDKDANPNLGDWETRAFDARNSFDVALPPRRLPGGLFGTIDSSQRLKKSPSGSGGIGPGVMDTPPMPMLLHLNPLYQIGTLSTCSLRPCAKSVYNRPNCVIHPRCLFSEISQLANLRSRASGTMNASYKINILKNDFDSPPQTKTLATEESSNTQAEARSATNNLQTPTIRSTPTSNSGVDFKPGEEYTSAAPSEKSLNIMSPRRVTVSKSESSTKGPHAFKGTSIAVADTTIPYSQLEQELAQVYDKAVEMLKSEIAQAQKNQEARREQEGTVQRMLEPAVSATLTVEERKQALKKLKDIRSSLPQLRTRKSRRRRSCKRLLSREQR</sequence>
<feature type="compositionally biased region" description="Basic residues" evidence="2">
    <location>
        <begin position="560"/>
        <end position="573"/>
    </location>
</feature>
<evidence type="ECO:0000313" key="4">
    <source>
        <dbReference type="Proteomes" id="UP000235672"/>
    </source>
</evidence>
<dbReference type="AlphaFoldDB" id="A0A2J6PUZ6"/>
<feature type="compositionally biased region" description="Polar residues" evidence="2">
    <location>
        <begin position="391"/>
        <end position="430"/>
    </location>
</feature>
<accession>A0A2J6PUZ6</accession>
<gene>
    <name evidence="3" type="ORF">NA56DRAFT_661842</name>
</gene>
<dbReference type="Proteomes" id="UP000235672">
    <property type="component" value="Unassembled WGS sequence"/>
</dbReference>
<feature type="compositionally biased region" description="Basic residues" evidence="2">
    <location>
        <begin position="112"/>
        <end position="121"/>
    </location>
</feature>
<dbReference type="EMBL" id="KZ613497">
    <property type="protein sequence ID" value="PMD17851.1"/>
    <property type="molecule type" value="Genomic_DNA"/>
</dbReference>
<evidence type="ECO:0000256" key="1">
    <source>
        <dbReference type="SAM" id="Coils"/>
    </source>
</evidence>